<keyword evidence="6" id="KW-0030">Aminoacyl-tRNA synthetase</keyword>
<dbReference type="PRINTS" id="PR01040">
    <property type="entry name" value="TRNASYNTHTYR"/>
</dbReference>
<dbReference type="SUPFAM" id="SSF52374">
    <property type="entry name" value="Nucleotidylyl transferase"/>
    <property type="match status" value="1"/>
</dbReference>
<dbReference type="InterPro" id="IPR002305">
    <property type="entry name" value="aa-tRNA-synth_Ic"/>
</dbReference>
<reference evidence="8" key="1">
    <citation type="journal article" date="2014" name="Front. Microbiol.">
        <title>High frequency of phylogenetically diverse reductive dehalogenase-homologous genes in deep subseafloor sedimentary metagenomes.</title>
        <authorList>
            <person name="Kawai M."/>
            <person name="Futagami T."/>
            <person name="Toyoda A."/>
            <person name="Takaki Y."/>
            <person name="Nishi S."/>
            <person name="Hori S."/>
            <person name="Arai W."/>
            <person name="Tsubouchi T."/>
            <person name="Morono Y."/>
            <person name="Uchiyama I."/>
            <person name="Ito T."/>
            <person name="Fujiyama A."/>
            <person name="Inagaki F."/>
            <person name="Takami H."/>
        </authorList>
    </citation>
    <scope>NUCLEOTIDE SEQUENCE</scope>
    <source>
        <strain evidence="8">Expedition CK06-06</strain>
    </source>
</reference>
<comment type="caution">
    <text evidence="8">The sequence shown here is derived from an EMBL/GenBank/DDBJ whole genome shotgun (WGS) entry which is preliminary data.</text>
</comment>
<evidence type="ECO:0000256" key="3">
    <source>
        <dbReference type="ARBA" id="ARBA00022741"/>
    </source>
</evidence>
<dbReference type="AlphaFoldDB" id="X1JGY7"/>
<keyword evidence="5" id="KW-0648">Protein biosynthesis</keyword>
<dbReference type="GO" id="GO:0005829">
    <property type="term" value="C:cytosol"/>
    <property type="evidence" value="ECO:0007669"/>
    <property type="project" value="TreeGrafter"/>
</dbReference>
<evidence type="ECO:0000256" key="2">
    <source>
        <dbReference type="ARBA" id="ARBA00022598"/>
    </source>
</evidence>
<sequence>QLTSKFTIAQLLAREDFSTRYNAGRPIAITELLYPLLQAYDSVVIQADVEFGGTDQKFNLLMGRELQSMVGQRSQQCFMVSLLIGTDGSQKMSKSLGNYIGNAGRGFIVGDQNSFDFWFSLES</sequence>
<keyword evidence="3" id="KW-0547">Nucleotide-binding</keyword>
<evidence type="ECO:0000256" key="6">
    <source>
        <dbReference type="ARBA" id="ARBA00023146"/>
    </source>
</evidence>
<dbReference type="Gene3D" id="1.10.240.10">
    <property type="entry name" value="Tyrosyl-Transfer RNA Synthetase"/>
    <property type="match status" value="1"/>
</dbReference>
<keyword evidence="2" id="KW-0436">Ligase</keyword>
<dbReference type="InterPro" id="IPR002307">
    <property type="entry name" value="Tyr-tRNA-ligase"/>
</dbReference>
<evidence type="ECO:0000256" key="7">
    <source>
        <dbReference type="ARBA" id="ARBA00048248"/>
    </source>
</evidence>
<name>X1JGY7_9ZZZZ</name>
<dbReference type="EC" id="6.1.1.1" evidence="1"/>
<evidence type="ECO:0000313" key="8">
    <source>
        <dbReference type="EMBL" id="GAH93287.1"/>
    </source>
</evidence>
<evidence type="ECO:0000256" key="1">
    <source>
        <dbReference type="ARBA" id="ARBA00013160"/>
    </source>
</evidence>
<gene>
    <name evidence="8" type="ORF">S03H2_70389</name>
</gene>
<accession>X1JGY7</accession>
<organism evidence="8">
    <name type="scientific">marine sediment metagenome</name>
    <dbReference type="NCBI Taxonomy" id="412755"/>
    <lineage>
        <taxon>unclassified sequences</taxon>
        <taxon>metagenomes</taxon>
        <taxon>ecological metagenomes</taxon>
    </lineage>
</organism>
<dbReference type="GO" id="GO:0005524">
    <property type="term" value="F:ATP binding"/>
    <property type="evidence" value="ECO:0007669"/>
    <property type="project" value="UniProtKB-KW"/>
</dbReference>
<keyword evidence="4" id="KW-0067">ATP-binding</keyword>
<proteinExistence type="predicted"/>
<dbReference type="GO" id="GO:0004831">
    <property type="term" value="F:tyrosine-tRNA ligase activity"/>
    <property type="evidence" value="ECO:0007669"/>
    <property type="project" value="UniProtKB-EC"/>
</dbReference>
<dbReference type="GO" id="GO:0006437">
    <property type="term" value="P:tyrosyl-tRNA aminoacylation"/>
    <property type="evidence" value="ECO:0007669"/>
    <property type="project" value="InterPro"/>
</dbReference>
<comment type="catalytic activity">
    <reaction evidence="7">
        <text>tRNA(Tyr) + L-tyrosine + ATP = L-tyrosyl-tRNA(Tyr) + AMP + diphosphate + H(+)</text>
        <dbReference type="Rhea" id="RHEA:10220"/>
        <dbReference type="Rhea" id="RHEA-COMP:9706"/>
        <dbReference type="Rhea" id="RHEA-COMP:9707"/>
        <dbReference type="ChEBI" id="CHEBI:15378"/>
        <dbReference type="ChEBI" id="CHEBI:30616"/>
        <dbReference type="ChEBI" id="CHEBI:33019"/>
        <dbReference type="ChEBI" id="CHEBI:58315"/>
        <dbReference type="ChEBI" id="CHEBI:78442"/>
        <dbReference type="ChEBI" id="CHEBI:78536"/>
        <dbReference type="ChEBI" id="CHEBI:456215"/>
        <dbReference type="EC" id="6.1.1.1"/>
    </reaction>
</comment>
<evidence type="ECO:0000256" key="4">
    <source>
        <dbReference type="ARBA" id="ARBA00022840"/>
    </source>
</evidence>
<dbReference type="EMBL" id="BARU01046762">
    <property type="protein sequence ID" value="GAH93287.1"/>
    <property type="molecule type" value="Genomic_DNA"/>
</dbReference>
<protein>
    <recommendedName>
        <fullName evidence="1">tyrosine--tRNA ligase</fullName>
        <ecNumber evidence="1">6.1.1.1</ecNumber>
    </recommendedName>
</protein>
<dbReference type="InterPro" id="IPR014729">
    <property type="entry name" value="Rossmann-like_a/b/a_fold"/>
</dbReference>
<feature type="non-terminal residue" evidence="8">
    <location>
        <position position="123"/>
    </location>
</feature>
<dbReference type="PANTHER" id="PTHR11766:SF1">
    <property type="entry name" value="TYROSINE--TRNA LIGASE"/>
    <property type="match status" value="1"/>
</dbReference>
<dbReference type="InterPro" id="IPR024088">
    <property type="entry name" value="Tyr-tRNA-ligase_bac-type"/>
</dbReference>
<dbReference type="Gene3D" id="3.40.50.620">
    <property type="entry name" value="HUPs"/>
    <property type="match status" value="1"/>
</dbReference>
<evidence type="ECO:0000256" key="5">
    <source>
        <dbReference type="ARBA" id="ARBA00022917"/>
    </source>
</evidence>
<dbReference type="PANTHER" id="PTHR11766">
    <property type="entry name" value="TYROSYL-TRNA SYNTHETASE"/>
    <property type="match status" value="1"/>
</dbReference>
<dbReference type="Pfam" id="PF00579">
    <property type="entry name" value="tRNA-synt_1b"/>
    <property type="match status" value="1"/>
</dbReference>
<feature type="non-terminal residue" evidence="8">
    <location>
        <position position="1"/>
    </location>
</feature>